<dbReference type="GO" id="GO:0061504">
    <property type="term" value="P:cyclic threonylcarbamoyladenosine biosynthetic process"/>
    <property type="evidence" value="ECO:0007669"/>
    <property type="project" value="TreeGrafter"/>
</dbReference>
<dbReference type="CDD" id="cd01483">
    <property type="entry name" value="E1_enzyme_family"/>
    <property type="match status" value="1"/>
</dbReference>
<evidence type="ECO:0000259" key="1">
    <source>
        <dbReference type="Pfam" id="PF00899"/>
    </source>
</evidence>
<evidence type="ECO:0000313" key="2">
    <source>
        <dbReference type="EMBL" id="MBC3765787.1"/>
    </source>
</evidence>
<dbReference type="GO" id="GO:0016779">
    <property type="term" value="F:nucleotidyltransferase activity"/>
    <property type="evidence" value="ECO:0007669"/>
    <property type="project" value="UniProtKB-KW"/>
</dbReference>
<keyword evidence="3" id="KW-1185">Reference proteome</keyword>
<gene>
    <name evidence="2" type="ORF">H8B19_07855</name>
</gene>
<dbReference type="SUPFAM" id="SSF69572">
    <property type="entry name" value="Activating enzymes of the ubiquitin-like proteins"/>
    <property type="match status" value="1"/>
</dbReference>
<reference evidence="2" key="2">
    <citation type="submission" date="2020-08" db="EMBL/GenBank/DDBJ databases">
        <authorList>
            <person name="Lai Q."/>
        </authorList>
    </citation>
    <scope>NUCLEOTIDE SEQUENCE</scope>
    <source>
        <strain evidence="2">S27-2</strain>
    </source>
</reference>
<keyword evidence="2" id="KW-0808">Transferase</keyword>
<feature type="domain" description="THIF-type NAD/FAD binding fold" evidence="1">
    <location>
        <begin position="9"/>
        <end position="263"/>
    </location>
</feature>
<dbReference type="InterPro" id="IPR000594">
    <property type="entry name" value="ThiF_NAD_FAD-bd"/>
</dbReference>
<dbReference type="GO" id="GO:0008641">
    <property type="term" value="F:ubiquitin-like modifier activating enzyme activity"/>
    <property type="evidence" value="ECO:0007669"/>
    <property type="project" value="InterPro"/>
</dbReference>
<dbReference type="PANTHER" id="PTHR43267:SF1">
    <property type="entry name" value="TRNA THREONYLCARBAMOYLADENOSINE DEHYDRATASE"/>
    <property type="match status" value="1"/>
</dbReference>
<proteinExistence type="predicted"/>
<sequence length="283" mass="31160">MFKYEDAFSRNIGWYTEEEQQQLRGKKVAIAGCGGVGGIHTLTMARTGIGKFSLADFDEYGIENFNRQIGATMSSVDRPKLNVINDMVLDVNPEAEIHQFAQGINDRNLDEFLYGVDLYIDSLDFFAIDARRSVFAACAERGIPAITAAPLGMGTAFLCFMPGQMTFEEYFGMGGVSETEQYLRFYLGLAPANLQSTYLVDPTRLDLNAKKGPSTIIGCTMSAGVAAAYAVKILLNRGELVCAPEGMHWDPYLNQMEKTSIPNGHKNDEFQAKLIAAKKAWGI</sequence>
<accession>A0A8J6M1V8</accession>
<dbReference type="InterPro" id="IPR035985">
    <property type="entry name" value="Ubiquitin-activating_enz"/>
</dbReference>
<dbReference type="EMBL" id="JACNEP010000005">
    <property type="protein sequence ID" value="MBC3765787.1"/>
    <property type="molecule type" value="Genomic_DNA"/>
</dbReference>
<comment type="caution">
    <text evidence="2">The sequence shown here is derived from an EMBL/GenBank/DDBJ whole genome shotgun (WGS) entry which is preliminary data.</text>
</comment>
<dbReference type="RefSeq" id="WP_186506257.1">
    <property type="nucleotide sequence ID" value="NZ_JACNEP010000005.1"/>
</dbReference>
<dbReference type="AlphaFoldDB" id="A0A8J6M1V8"/>
<dbReference type="NCBIfam" id="NF006077">
    <property type="entry name" value="PRK08223.1"/>
    <property type="match status" value="1"/>
</dbReference>
<organism evidence="2 3">
    <name type="scientific">Neptunicella marina</name>
    <dbReference type="NCBI Taxonomy" id="2125989"/>
    <lineage>
        <taxon>Bacteria</taxon>
        <taxon>Pseudomonadati</taxon>
        <taxon>Pseudomonadota</taxon>
        <taxon>Gammaproteobacteria</taxon>
        <taxon>Alteromonadales</taxon>
        <taxon>Alteromonadaceae</taxon>
        <taxon>Neptunicella</taxon>
    </lineage>
</organism>
<dbReference type="GO" id="GO:0061503">
    <property type="term" value="F:tRNA threonylcarbamoyladenosine dehydratase"/>
    <property type="evidence" value="ECO:0007669"/>
    <property type="project" value="TreeGrafter"/>
</dbReference>
<dbReference type="Pfam" id="PF00899">
    <property type="entry name" value="ThiF"/>
    <property type="match status" value="1"/>
</dbReference>
<name>A0A8J6M1V8_9ALTE</name>
<protein>
    <submittedName>
        <fullName evidence="2">ThiF family adenylyltransferase</fullName>
    </submittedName>
</protein>
<dbReference type="Gene3D" id="3.40.50.720">
    <property type="entry name" value="NAD(P)-binding Rossmann-like Domain"/>
    <property type="match status" value="1"/>
</dbReference>
<reference evidence="2" key="1">
    <citation type="journal article" date="2018" name="Int. J. Syst. Evol. Microbiol.">
        <title>Neptunicella marina gen. nov., sp. nov., isolated from surface seawater.</title>
        <authorList>
            <person name="Liu X."/>
            <person name="Lai Q."/>
            <person name="Du Y."/>
            <person name="Zhang X."/>
            <person name="Liu Z."/>
            <person name="Sun F."/>
            <person name="Shao Z."/>
        </authorList>
    </citation>
    <scope>NUCLEOTIDE SEQUENCE</scope>
    <source>
        <strain evidence="2">S27-2</strain>
    </source>
</reference>
<dbReference type="PANTHER" id="PTHR43267">
    <property type="entry name" value="TRNA THREONYLCARBAMOYLADENOSINE DEHYDRATASE"/>
    <property type="match status" value="1"/>
</dbReference>
<evidence type="ECO:0000313" key="3">
    <source>
        <dbReference type="Proteomes" id="UP000601768"/>
    </source>
</evidence>
<dbReference type="Proteomes" id="UP000601768">
    <property type="component" value="Unassembled WGS sequence"/>
</dbReference>
<dbReference type="InterPro" id="IPR045886">
    <property type="entry name" value="ThiF/MoeB/HesA"/>
</dbReference>
<keyword evidence="2" id="KW-0548">Nucleotidyltransferase</keyword>